<dbReference type="AlphaFoldDB" id="A0A0L6UFN6"/>
<dbReference type="STRING" id="27349.A0A0L6UFN6"/>
<dbReference type="VEuPathDB" id="FungiDB:VP01_6494g1"/>
<gene>
    <name evidence="2" type="ORF">VP01_6494g1</name>
</gene>
<feature type="compositionally biased region" description="Low complexity" evidence="1">
    <location>
        <begin position="137"/>
        <end position="151"/>
    </location>
</feature>
<accession>A0A0L6UFN6</accession>
<keyword evidence="3" id="KW-1185">Reference proteome</keyword>
<reference evidence="2 3" key="1">
    <citation type="submission" date="2015-08" db="EMBL/GenBank/DDBJ databases">
        <title>Next Generation Sequencing and Analysis of the Genome of Puccinia sorghi L Schw, the Causal Agent of Maize Common Rust.</title>
        <authorList>
            <person name="Rochi L."/>
            <person name="Burguener G."/>
            <person name="Darino M."/>
            <person name="Turjanski A."/>
            <person name="Kreff E."/>
            <person name="Dieguez M.J."/>
            <person name="Sacco F."/>
        </authorList>
    </citation>
    <scope>NUCLEOTIDE SEQUENCE [LARGE SCALE GENOMIC DNA]</scope>
    <source>
        <strain evidence="2 3">RO10H11247</strain>
    </source>
</reference>
<feature type="compositionally biased region" description="Basic and acidic residues" evidence="1">
    <location>
        <begin position="152"/>
        <end position="162"/>
    </location>
</feature>
<organism evidence="2 3">
    <name type="scientific">Puccinia sorghi</name>
    <dbReference type="NCBI Taxonomy" id="27349"/>
    <lineage>
        <taxon>Eukaryota</taxon>
        <taxon>Fungi</taxon>
        <taxon>Dikarya</taxon>
        <taxon>Basidiomycota</taxon>
        <taxon>Pucciniomycotina</taxon>
        <taxon>Pucciniomycetes</taxon>
        <taxon>Pucciniales</taxon>
        <taxon>Pucciniaceae</taxon>
        <taxon>Puccinia</taxon>
    </lineage>
</organism>
<feature type="region of interest" description="Disordered" evidence="1">
    <location>
        <begin position="131"/>
        <end position="162"/>
    </location>
</feature>
<dbReference type="EMBL" id="LAVV01011823">
    <property type="protein sequence ID" value="KNZ47343.1"/>
    <property type="molecule type" value="Genomic_DNA"/>
</dbReference>
<comment type="caution">
    <text evidence="2">The sequence shown here is derived from an EMBL/GenBank/DDBJ whole genome shotgun (WGS) entry which is preliminary data.</text>
</comment>
<evidence type="ECO:0000256" key="1">
    <source>
        <dbReference type="SAM" id="MobiDB-lite"/>
    </source>
</evidence>
<evidence type="ECO:0000313" key="2">
    <source>
        <dbReference type="EMBL" id="KNZ47343.1"/>
    </source>
</evidence>
<feature type="region of interest" description="Disordered" evidence="1">
    <location>
        <begin position="98"/>
        <end position="117"/>
    </location>
</feature>
<sequence>TQTTEALKIPMSHNPTHYCCRSSTDRECQCQSPTQFLILVAPPAEHLVATPSEASPQFSGSSQLGYPSRKALQGLACQLINQQKRGANLAVNPGINPSTFCPESPSPHPSSLNQPTIRSVSPLWVNPQTVPSNVPVTSSQSHDTTQSSITDSESHDAQDRPETETWIGQVPGVLYCSLIVNGQIVLTYPRLCYLAYLPTFDKGQIIHSGPATVKADSRFSKRRRRWVELRTEYVDHFSSAFLTRP</sequence>
<proteinExistence type="predicted"/>
<feature type="non-terminal residue" evidence="2">
    <location>
        <position position="1"/>
    </location>
</feature>
<dbReference type="Proteomes" id="UP000037035">
    <property type="component" value="Unassembled WGS sequence"/>
</dbReference>
<protein>
    <submittedName>
        <fullName evidence="2">Uncharacterized protein</fullName>
    </submittedName>
</protein>
<evidence type="ECO:0000313" key="3">
    <source>
        <dbReference type="Proteomes" id="UP000037035"/>
    </source>
</evidence>
<name>A0A0L6UFN6_9BASI</name>